<reference evidence="2 3" key="1">
    <citation type="submission" date="2019-06" db="EMBL/GenBank/DDBJ databases">
        <title>A chromosome-scale genome assembly of the European perch, Perca fluviatilis.</title>
        <authorList>
            <person name="Roques C."/>
            <person name="Zahm M."/>
            <person name="Cabau C."/>
            <person name="Klopp C."/>
            <person name="Bouchez O."/>
            <person name="Donnadieu C."/>
            <person name="Kuhl H."/>
            <person name="Gislard M."/>
            <person name="Guendouz S."/>
            <person name="Journot L."/>
            <person name="Haffray P."/>
            <person name="Bestin A."/>
            <person name="Morvezen R."/>
            <person name="Feron R."/>
            <person name="Wen M."/>
            <person name="Jouanno E."/>
            <person name="Herpin A."/>
            <person name="Schartl M."/>
            <person name="Postlethwait J."/>
            <person name="Schaerlinger B."/>
            <person name="Chardard D."/>
            <person name="Lecocq T."/>
            <person name="Poncet C."/>
            <person name="Jaffrelo L."/>
            <person name="Lampietro C."/>
            <person name="Guiguen Y."/>
        </authorList>
    </citation>
    <scope>NUCLEOTIDE SEQUENCE [LARGE SCALE GENOMIC DNA]</scope>
    <source>
        <tissue evidence="2">Blood</tissue>
    </source>
</reference>
<proteinExistence type="predicted"/>
<sequence length="131" mass="14155">MGFWSKDHVRLITDAVPSVHSMESSPPPSKLSPESGAGRTGGPSASTCRNSMHRKRAPSRILAERAASNEGIDAPDRGLLSTGSWAISASSWVTVQHQMSAKLISFPWTRVAPKSWLQLSPWSCYARPATP</sequence>
<comment type="caution">
    <text evidence="2">The sequence shown here is derived from an EMBL/GenBank/DDBJ whole genome shotgun (WGS) entry which is preliminary data.</text>
</comment>
<protein>
    <submittedName>
        <fullName evidence="2">Uncharacterized protein</fullName>
    </submittedName>
</protein>
<organism evidence="2 3">
    <name type="scientific">Perca fluviatilis</name>
    <name type="common">European perch</name>
    <dbReference type="NCBI Taxonomy" id="8168"/>
    <lineage>
        <taxon>Eukaryota</taxon>
        <taxon>Metazoa</taxon>
        <taxon>Chordata</taxon>
        <taxon>Craniata</taxon>
        <taxon>Vertebrata</taxon>
        <taxon>Euteleostomi</taxon>
        <taxon>Actinopterygii</taxon>
        <taxon>Neopterygii</taxon>
        <taxon>Teleostei</taxon>
        <taxon>Neoteleostei</taxon>
        <taxon>Acanthomorphata</taxon>
        <taxon>Eupercaria</taxon>
        <taxon>Perciformes</taxon>
        <taxon>Percoidei</taxon>
        <taxon>Percidae</taxon>
        <taxon>Percinae</taxon>
        <taxon>Perca</taxon>
    </lineage>
</organism>
<evidence type="ECO:0000256" key="1">
    <source>
        <dbReference type="SAM" id="MobiDB-lite"/>
    </source>
</evidence>
<feature type="region of interest" description="Disordered" evidence="1">
    <location>
        <begin position="15"/>
        <end position="59"/>
    </location>
</feature>
<gene>
    <name evidence="2" type="ORF">PFLUV_G00162070</name>
</gene>
<evidence type="ECO:0000313" key="2">
    <source>
        <dbReference type="EMBL" id="KAF1380289.1"/>
    </source>
</evidence>
<evidence type="ECO:0000313" key="3">
    <source>
        <dbReference type="Proteomes" id="UP000465112"/>
    </source>
</evidence>
<dbReference type="EMBL" id="VHII01000014">
    <property type="protein sequence ID" value="KAF1380289.1"/>
    <property type="molecule type" value="Genomic_DNA"/>
</dbReference>
<name>A0A6A5EPG4_PERFL</name>
<keyword evidence="3" id="KW-1185">Reference proteome</keyword>
<dbReference type="Proteomes" id="UP000465112">
    <property type="component" value="Chromosome 14"/>
</dbReference>
<accession>A0A6A5EPG4</accession>
<dbReference type="AlphaFoldDB" id="A0A6A5EPG4"/>